<dbReference type="AlphaFoldDB" id="X1R9T3"/>
<dbReference type="SUPFAM" id="SSF51726">
    <property type="entry name" value="UROD/MetE-like"/>
    <property type="match status" value="1"/>
</dbReference>
<organism evidence="1">
    <name type="scientific">marine sediment metagenome</name>
    <dbReference type="NCBI Taxonomy" id="412755"/>
    <lineage>
        <taxon>unclassified sequences</taxon>
        <taxon>metagenomes</taxon>
        <taxon>ecological metagenomes</taxon>
    </lineage>
</organism>
<dbReference type="EMBL" id="BARW01004094">
    <property type="protein sequence ID" value="GAI59910.1"/>
    <property type="molecule type" value="Genomic_DNA"/>
</dbReference>
<sequence>FEIMEDIIATGIDAKHSNEDEIATFEEWITRYNDRIGLFGGIDVNILCLNSYDDVYRLVLEKGRKFRSMTRGYGLGSGNSIPDYVPVDGFMAMVDAVKKIREDNPYVI</sequence>
<proteinExistence type="predicted"/>
<accession>X1R9T3</accession>
<feature type="non-terminal residue" evidence="1">
    <location>
        <position position="1"/>
    </location>
</feature>
<reference evidence="1" key="1">
    <citation type="journal article" date="2014" name="Front. Microbiol.">
        <title>High frequency of phylogenetically diverse reductive dehalogenase-homologous genes in deep subseafloor sedimentary metagenomes.</title>
        <authorList>
            <person name="Kawai M."/>
            <person name="Futagami T."/>
            <person name="Toyoda A."/>
            <person name="Takaki Y."/>
            <person name="Nishi S."/>
            <person name="Hori S."/>
            <person name="Arai W."/>
            <person name="Tsubouchi T."/>
            <person name="Morono Y."/>
            <person name="Uchiyama I."/>
            <person name="Ito T."/>
            <person name="Fujiyama A."/>
            <person name="Inagaki F."/>
            <person name="Takami H."/>
        </authorList>
    </citation>
    <scope>NUCLEOTIDE SEQUENCE</scope>
    <source>
        <strain evidence="1">Expedition CK06-06</strain>
    </source>
</reference>
<name>X1R9T3_9ZZZZ</name>
<gene>
    <name evidence="1" type="ORF">S12H4_09872</name>
</gene>
<evidence type="ECO:0000313" key="1">
    <source>
        <dbReference type="EMBL" id="GAI59910.1"/>
    </source>
</evidence>
<evidence type="ECO:0008006" key="2">
    <source>
        <dbReference type="Google" id="ProtNLM"/>
    </source>
</evidence>
<protein>
    <recommendedName>
        <fullName evidence="2">Uroporphyrinogen decarboxylase (URO-D) domain-containing protein</fullName>
    </recommendedName>
</protein>
<dbReference type="Gene3D" id="3.20.20.210">
    <property type="match status" value="1"/>
</dbReference>
<comment type="caution">
    <text evidence="1">The sequence shown here is derived from an EMBL/GenBank/DDBJ whole genome shotgun (WGS) entry which is preliminary data.</text>
</comment>
<dbReference type="InterPro" id="IPR038071">
    <property type="entry name" value="UROD/MetE-like_sf"/>
</dbReference>